<dbReference type="EMBL" id="NPEX01000723">
    <property type="protein sequence ID" value="RAI33257.1"/>
    <property type="molecule type" value="Genomic_DNA"/>
</dbReference>
<dbReference type="RefSeq" id="WP_210208725.1">
    <property type="nucleotide sequence ID" value="NZ_NPEX01000723.1"/>
</dbReference>
<evidence type="ECO:0000313" key="2">
    <source>
        <dbReference type="Proteomes" id="UP000249130"/>
    </source>
</evidence>
<sequence>YRIEEFNGLVENAKAFKNHLIVERDSNQPNRLNVLWPPDLINQLRVFATLAQFRLQYDRGVDTDLA</sequence>
<reference evidence="1 2" key="1">
    <citation type="submission" date="2017-07" db="EMBL/GenBank/DDBJ databases">
        <title>Draft Genome Sequences of Select Purple Nonsulfur Bacteria.</title>
        <authorList>
            <person name="Lasarre B."/>
            <person name="Mckinlay J.B."/>
        </authorList>
    </citation>
    <scope>NUCLEOTIDE SEQUENCE [LARGE SCALE GENOMIC DNA]</scope>
    <source>
        <strain evidence="1 2">DSM 5909</strain>
    </source>
</reference>
<name>A0A327K4G8_9BRAD</name>
<keyword evidence="2" id="KW-1185">Reference proteome</keyword>
<accession>A0A327K4G8</accession>
<evidence type="ECO:0000313" key="1">
    <source>
        <dbReference type="EMBL" id="RAI33257.1"/>
    </source>
</evidence>
<organism evidence="1 2">
    <name type="scientific">Rhodoplanes roseus</name>
    <dbReference type="NCBI Taxonomy" id="29409"/>
    <lineage>
        <taxon>Bacteria</taxon>
        <taxon>Pseudomonadati</taxon>
        <taxon>Pseudomonadota</taxon>
        <taxon>Alphaproteobacteria</taxon>
        <taxon>Hyphomicrobiales</taxon>
        <taxon>Nitrobacteraceae</taxon>
        <taxon>Rhodoplanes</taxon>
    </lineage>
</organism>
<gene>
    <name evidence="1" type="ORF">CH341_31875</name>
</gene>
<proteinExistence type="predicted"/>
<dbReference type="AlphaFoldDB" id="A0A327K4G8"/>
<comment type="caution">
    <text evidence="1">The sequence shown here is derived from an EMBL/GenBank/DDBJ whole genome shotgun (WGS) entry which is preliminary data.</text>
</comment>
<protein>
    <submittedName>
        <fullName evidence="1">Uncharacterized protein</fullName>
    </submittedName>
</protein>
<feature type="non-terminal residue" evidence="1">
    <location>
        <position position="1"/>
    </location>
</feature>
<dbReference type="Proteomes" id="UP000249130">
    <property type="component" value="Unassembled WGS sequence"/>
</dbReference>